<feature type="compositionally biased region" description="Polar residues" evidence="1">
    <location>
        <begin position="10"/>
        <end position="20"/>
    </location>
</feature>
<evidence type="ECO:0000313" key="3">
    <source>
        <dbReference type="Proteomes" id="UP000266723"/>
    </source>
</evidence>
<keyword evidence="3" id="KW-1185">Reference proteome</keyword>
<dbReference type="EMBL" id="QGKV02001507">
    <property type="protein sequence ID" value="KAF3527874.1"/>
    <property type="molecule type" value="Genomic_DNA"/>
</dbReference>
<proteinExistence type="predicted"/>
<comment type="caution">
    <text evidence="2">The sequence shown here is derived from an EMBL/GenBank/DDBJ whole genome shotgun (WGS) entry which is preliminary data.</text>
</comment>
<organism evidence="2 3">
    <name type="scientific">Brassica cretica</name>
    <name type="common">Mustard</name>
    <dbReference type="NCBI Taxonomy" id="69181"/>
    <lineage>
        <taxon>Eukaryota</taxon>
        <taxon>Viridiplantae</taxon>
        <taxon>Streptophyta</taxon>
        <taxon>Embryophyta</taxon>
        <taxon>Tracheophyta</taxon>
        <taxon>Spermatophyta</taxon>
        <taxon>Magnoliopsida</taxon>
        <taxon>eudicotyledons</taxon>
        <taxon>Gunneridae</taxon>
        <taxon>Pentapetalae</taxon>
        <taxon>rosids</taxon>
        <taxon>malvids</taxon>
        <taxon>Brassicales</taxon>
        <taxon>Brassicaceae</taxon>
        <taxon>Brassiceae</taxon>
        <taxon>Brassica</taxon>
    </lineage>
</organism>
<gene>
    <name evidence="2" type="ORF">DY000_02040531</name>
</gene>
<evidence type="ECO:0000256" key="1">
    <source>
        <dbReference type="SAM" id="MobiDB-lite"/>
    </source>
</evidence>
<feature type="region of interest" description="Disordered" evidence="1">
    <location>
        <begin position="1"/>
        <end position="151"/>
    </location>
</feature>
<reference evidence="2 3" key="1">
    <citation type="journal article" date="2020" name="BMC Genomics">
        <title>Intraspecific diversification of the crop wild relative Brassica cretica Lam. using demographic model selection.</title>
        <authorList>
            <person name="Kioukis A."/>
            <person name="Michalopoulou V.A."/>
            <person name="Briers L."/>
            <person name="Pirintsos S."/>
            <person name="Studholme D.J."/>
            <person name="Pavlidis P."/>
            <person name="Sarris P.F."/>
        </authorList>
    </citation>
    <scope>NUCLEOTIDE SEQUENCE [LARGE SCALE GENOMIC DNA]</scope>
    <source>
        <strain evidence="3">cv. PFS-1207/04</strain>
    </source>
</reference>
<accession>A0ABQ7B5S0</accession>
<dbReference type="Proteomes" id="UP000266723">
    <property type="component" value="Unassembled WGS sequence"/>
</dbReference>
<name>A0ABQ7B5S0_BRACR</name>
<feature type="compositionally biased region" description="Basic and acidic residues" evidence="1">
    <location>
        <begin position="69"/>
        <end position="104"/>
    </location>
</feature>
<sequence length="151" mass="16387">MHQYRRLRTKNLSVPLNQSDLNEKERGEGEPGEGSSHGGIETAMVLRTVVETSEGGETGQLTDLVNPSRIDKSVDPETDKAHAKETRVPDSKRPVRIRAARDLTETAPVQRSAARDLSLNPFQASSRPGQLAPRSCPARGSFFGGPVSTIN</sequence>
<evidence type="ECO:0000313" key="2">
    <source>
        <dbReference type="EMBL" id="KAF3527874.1"/>
    </source>
</evidence>
<protein>
    <submittedName>
        <fullName evidence="2">Uncharacterized protein</fullName>
    </submittedName>
</protein>